<feature type="binding site" evidence="14">
    <location>
        <position position="203"/>
    </location>
    <ligand>
        <name>Zn(2+)</name>
        <dbReference type="ChEBI" id="CHEBI:29105"/>
        <label>2</label>
    </ligand>
</feature>
<feature type="binding site" evidence="14">
    <location>
        <position position="200"/>
    </location>
    <ligand>
        <name>Zn(2+)</name>
        <dbReference type="ChEBI" id="CHEBI:29105"/>
        <label>2</label>
    </ligand>
</feature>
<feature type="binding site" evidence="14">
    <location>
        <position position="178"/>
    </location>
    <ligand>
        <name>Zn(2+)</name>
        <dbReference type="ChEBI" id="CHEBI:29105"/>
        <label>2</label>
    </ligand>
</feature>
<dbReference type="Gene3D" id="2.60.260.20">
    <property type="entry name" value="Urease metallochaperone UreE, N-terminal domain"/>
    <property type="match status" value="2"/>
</dbReference>
<dbReference type="GO" id="GO:0006260">
    <property type="term" value="P:DNA replication"/>
    <property type="evidence" value="ECO:0007669"/>
    <property type="project" value="UniProtKB-KW"/>
</dbReference>
<dbReference type="NCBIfam" id="NF008035">
    <property type="entry name" value="PRK10767.1"/>
    <property type="match status" value="1"/>
</dbReference>
<evidence type="ECO:0000256" key="13">
    <source>
        <dbReference type="ARBA" id="ARBA00067609"/>
    </source>
</evidence>
<feature type="binding site" evidence="14">
    <location>
        <position position="217"/>
    </location>
    <ligand>
        <name>Zn(2+)</name>
        <dbReference type="ChEBI" id="CHEBI:29105"/>
        <label>1</label>
    </ligand>
</feature>
<dbReference type="InterPro" id="IPR001305">
    <property type="entry name" value="HSP_DnaJ_Cys-rich_dom"/>
</dbReference>
<dbReference type="SUPFAM" id="SSF46565">
    <property type="entry name" value="Chaperone J-domain"/>
    <property type="match status" value="1"/>
</dbReference>
<evidence type="ECO:0000256" key="9">
    <source>
        <dbReference type="ARBA" id="ARBA00023016"/>
    </source>
</evidence>
<dbReference type="GO" id="GO:0042026">
    <property type="term" value="P:protein refolding"/>
    <property type="evidence" value="ECO:0007669"/>
    <property type="project" value="TreeGrafter"/>
</dbReference>
<keyword evidence="7 14" id="KW-0863">Zinc-finger</keyword>
<comment type="subunit">
    <text evidence="2 14">Homodimer.</text>
</comment>
<name>A0A2N8HD72_9BACT</name>
<dbReference type="SUPFAM" id="SSF57938">
    <property type="entry name" value="DnaJ/Hsp40 cysteine-rich domain"/>
    <property type="match status" value="1"/>
</dbReference>
<dbReference type="GO" id="GO:0009408">
    <property type="term" value="P:response to heat"/>
    <property type="evidence" value="ECO:0007669"/>
    <property type="project" value="InterPro"/>
</dbReference>
<evidence type="ECO:0000313" key="18">
    <source>
        <dbReference type="EMBL" id="PNC17798.1"/>
    </source>
</evidence>
<comment type="subcellular location">
    <subcellularLocation>
        <location evidence="1 14">Cytoplasm</location>
    </subcellularLocation>
</comment>
<evidence type="ECO:0000256" key="5">
    <source>
        <dbReference type="ARBA" id="ARBA00022723"/>
    </source>
</evidence>
<evidence type="ECO:0000256" key="7">
    <source>
        <dbReference type="ARBA" id="ARBA00022771"/>
    </source>
</evidence>
<feature type="repeat" description="CXXCXGXG motif" evidence="14">
    <location>
        <begin position="214"/>
        <end position="221"/>
    </location>
</feature>
<dbReference type="OrthoDB" id="9779889at2"/>
<dbReference type="PROSITE" id="PS50076">
    <property type="entry name" value="DNAJ_2"/>
    <property type="match status" value="1"/>
</dbReference>
<dbReference type="Gene3D" id="2.10.230.10">
    <property type="entry name" value="Heat shock protein DnaJ, cysteine-rich domain"/>
    <property type="match status" value="1"/>
</dbReference>
<dbReference type="GO" id="GO:0031072">
    <property type="term" value="F:heat shock protein binding"/>
    <property type="evidence" value="ECO:0007669"/>
    <property type="project" value="InterPro"/>
</dbReference>
<dbReference type="FunFam" id="1.10.287.110:FF:000034">
    <property type="entry name" value="Chaperone protein DnaJ"/>
    <property type="match status" value="1"/>
</dbReference>
<dbReference type="CDD" id="cd06257">
    <property type="entry name" value="DnaJ"/>
    <property type="match status" value="1"/>
</dbReference>
<feature type="zinc finger region" description="CR-type" evidence="15">
    <location>
        <begin position="147"/>
        <end position="226"/>
    </location>
</feature>
<dbReference type="Gene3D" id="1.10.287.110">
    <property type="entry name" value="DnaJ domain"/>
    <property type="match status" value="1"/>
</dbReference>
<evidence type="ECO:0000256" key="2">
    <source>
        <dbReference type="ARBA" id="ARBA00011738"/>
    </source>
</evidence>
<evidence type="ECO:0000256" key="8">
    <source>
        <dbReference type="ARBA" id="ARBA00022833"/>
    </source>
</evidence>
<keyword evidence="3 14" id="KW-0963">Cytoplasm</keyword>
<dbReference type="GO" id="GO:0051082">
    <property type="term" value="F:unfolded protein binding"/>
    <property type="evidence" value="ECO:0007669"/>
    <property type="project" value="UniProtKB-UniRule"/>
</dbReference>
<dbReference type="HAMAP" id="MF_01152">
    <property type="entry name" value="DnaJ"/>
    <property type="match status" value="1"/>
</dbReference>
<dbReference type="AlphaFoldDB" id="A0A2N8HD72"/>
<dbReference type="RefSeq" id="WP_102714545.1">
    <property type="nucleotide sequence ID" value="NZ_CABMLK010000001.1"/>
</dbReference>
<feature type="repeat" description="CXXCXGXG motif" evidence="14">
    <location>
        <begin position="178"/>
        <end position="185"/>
    </location>
</feature>
<evidence type="ECO:0000256" key="14">
    <source>
        <dbReference type="HAMAP-Rule" id="MF_01152"/>
    </source>
</evidence>
<evidence type="ECO:0000256" key="6">
    <source>
        <dbReference type="ARBA" id="ARBA00022737"/>
    </source>
</evidence>
<dbReference type="FunFam" id="2.10.230.10:FF:000002">
    <property type="entry name" value="Molecular chaperone DnaJ"/>
    <property type="match status" value="1"/>
</dbReference>
<feature type="repeat" description="CXXCXGXG motif" evidence="14">
    <location>
        <begin position="200"/>
        <end position="207"/>
    </location>
</feature>
<reference evidence="18 19" key="1">
    <citation type="journal article" date="2017" name="BMC Genomics">
        <title>Genome sequencing of 39 Akkermansia muciniphila isolates reveals its population structure, genomic and functional diverisity, and global distribution in mammalian gut microbiotas.</title>
        <authorList>
            <person name="Guo X."/>
            <person name="Li S."/>
            <person name="Zhang J."/>
            <person name="Wu F."/>
            <person name="Li X."/>
            <person name="Wu D."/>
            <person name="Zhang M."/>
            <person name="Ou Z."/>
            <person name="Jie Z."/>
            <person name="Yan Q."/>
            <person name="Li P."/>
            <person name="Yi J."/>
            <person name="Peng Y."/>
        </authorList>
    </citation>
    <scope>NUCLEOTIDE SEQUENCE [LARGE SCALE GENOMIC DNA]</scope>
    <source>
        <strain evidence="18 19">GP24</strain>
    </source>
</reference>
<dbReference type="CDD" id="cd10719">
    <property type="entry name" value="DnaJ_zf"/>
    <property type="match status" value="1"/>
</dbReference>
<comment type="caution">
    <text evidence="18">The sequence shown here is derived from an EMBL/GenBank/DDBJ whole genome shotgun (WGS) entry which is preliminary data.</text>
</comment>
<keyword evidence="8 14" id="KW-0862">Zinc</keyword>
<dbReference type="Pfam" id="PF00684">
    <property type="entry name" value="DnaJ_CXXCXGXG"/>
    <property type="match status" value="1"/>
</dbReference>
<dbReference type="InterPro" id="IPR018253">
    <property type="entry name" value="DnaJ_domain_CS"/>
</dbReference>
<evidence type="ECO:0000256" key="3">
    <source>
        <dbReference type="ARBA" id="ARBA00022490"/>
    </source>
</evidence>
<feature type="domain" description="J" evidence="16">
    <location>
        <begin position="6"/>
        <end position="71"/>
    </location>
</feature>
<dbReference type="PROSITE" id="PS00636">
    <property type="entry name" value="DNAJ_1"/>
    <property type="match status" value="1"/>
</dbReference>
<dbReference type="InterPro" id="IPR036410">
    <property type="entry name" value="HSP_DnaJ_Cys-rich_dom_sf"/>
</dbReference>
<feature type="domain" description="CR-type" evidence="17">
    <location>
        <begin position="147"/>
        <end position="226"/>
    </location>
</feature>
<dbReference type="CDD" id="cd10747">
    <property type="entry name" value="DnaJ_C"/>
    <property type="match status" value="1"/>
</dbReference>
<comment type="cofactor">
    <cofactor evidence="14">
        <name>Zn(2+)</name>
        <dbReference type="ChEBI" id="CHEBI:29105"/>
    </cofactor>
    <text evidence="14">Binds 2 Zn(2+) ions per monomer.</text>
</comment>
<comment type="similarity">
    <text evidence="12 14">Belongs to the DnaJ family.</text>
</comment>
<dbReference type="InterPro" id="IPR002939">
    <property type="entry name" value="DnaJ_C"/>
</dbReference>
<evidence type="ECO:0000256" key="4">
    <source>
        <dbReference type="ARBA" id="ARBA00022705"/>
    </source>
</evidence>
<comment type="domain">
    <text evidence="14">The J domain is necessary and sufficient to stimulate DnaK ATPase activity. Zinc center 1 plays an important role in the autonomous, DnaK-independent chaperone activity of DnaJ. Zinc center 2 is essential for interaction with DnaK and for DnaJ activity.</text>
</comment>
<dbReference type="PRINTS" id="PR00625">
    <property type="entry name" value="JDOMAIN"/>
</dbReference>
<keyword evidence="10 14" id="KW-0143">Chaperone</keyword>
<keyword evidence="6 14" id="KW-0677">Repeat</keyword>
<proteinExistence type="inferred from homology"/>
<evidence type="ECO:0000256" key="1">
    <source>
        <dbReference type="ARBA" id="ARBA00004496"/>
    </source>
</evidence>
<feature type="repeat" description="CXXCXGXG motif" evidence="14">
    <location>
        <begin position="160"/>
        <end position="167"/>
    </location>
</feature>
<dbReference type="FunFam" id="2.60.260.20:FF:000004">
    <property type="entry name" value="Molecular chaperone DnaJ"/>
    <property type="match status" value="1"/>
</dbReference>
<dbReference type="SMART" id="SM00271">
    <property type="entry name" value="DnaJ"/>
    <property type="match status" value="1"/>
</dbReference>
<feature type="binding site" evidence="14">
    <location>
        <position position="181"/>
    </location>
    <ligand>
        <name>Zn(2+)</name>
        <dbReference type="ChEBI" id="CHEBI:29105"/>
        <label>2</label>
    </ligand>
</feature>
<evidence type="ECO:0000256" key="11">
    <source>
        <dbReference type="ARBA" id="ARBA00053423"/>
    </source>
</evidence>
<evidence type="ECO:0000256" key="10">
    <source>
        <dbReference type="ARBA" id="ARBA00023186"/>
    </source>
</evidence>
<organism evidence="18 19">
    <name type="scientific">Akkermansia muciniphila</name>
    <dbReference type="NCBI Taxonomy" id="239935"/>
    <lineage>
        <taxon>Bacteria</taxon>
        <taxon>Pseudomonadati</taxon>
        <taxon>Verrucomicrobiota</taxon>
        <taxon>Verrucomicrobiia</taxon>
        <taxon>Verrucomicrobiales</taxon>
        <taxon>Akkermansiaceae</taxon>
        <taxon>Akkermansia</taxon>
    </lineage>
</organism>
<dbReference type="PROSITE" id="PS51188">
    <property type="entry name" value="ZF_CR"/>
    <property type="match status" value="1"/>
</dbReference>
<evidence type="ECO:0000256" key="12">
    <source>
        <dbReference type="ARBA" id="ARBA00061004"/>
    </source>
</evidence>
<dbReference type="InterPro" id="IPR036869">
    <property type="entry name" value="J_dom_sf"/>
</dbReference>
<sequence length="388" mass="41508">MATKKDYYEILGVSKDATDDEIKKAYRKLALKYHPDRNPDDPSAEEKFKELGEAYEVLSDADKKAAYDRFGHAAFEQGGPAAGGGGYSGGGFQDPMDIFAQMFSGMGGFADMFGGAGGHGGQKRSSKRPGSDLRYDLDITLEEAAKGCTKKLEIERLVTCKACHGSGARDGKESFKTCPTCQGRGIITQQSGFFVQQSTCPTCHGTGEIISDPCPVCRGEGRVREDSHITIRIPAGVATGSQLRIAGEGDAGVHGGPTGDLHVFIDVKPHDIFQREGNDLSCTVPVPLSLAVSGGKLKVPTLEGAATIKLPEGTQNGMIFRLRGKGMKALRGSDVGDMLVEVEVEVPTKLTKDQMDKLNAFSSTLDEKRNQPACEAFADKAARYLKSK</sequence>
<dbReference type="GO" id="GO:0005737">
    <property type="term" value="C:cytoplasm"/>
    <property type="evidence" value="ECO:0007669"/>
    <property type="project" value="UniProtKB-SubCell"/>
</dbReference>
<dbReference type="InterPro" id="IPR012724">
    <property type="entry name" value="DnaJ"/>
</dbReference>
<dbReference type="GO" id="GO:0008270">
    <property type="term" value="F:zinc ion binding"/>
    <property type="evidence" value="ECO:0007669"/>
    <property type="project" value="UniProtKB-UniRule"/>
</dbReference>
<dbReference type="GO" id="GO:0005524">
    <property type="term" value="F:ATP binding"/>
    <property type="evidence" value="ECO:0007669"/>
    <property type="project" value="InterPro"/>
</dbReference>
<dbReference type="Pfam" id="PF01556">
    <property type="entry name" value="DnaJ_C"/>
    <property type="match status" value="1"/>
</dbReference>
<dbReference type="PANTHER" id="PTHR43096">
    <property type="entry name" value="DNAJ HOMOLOG 1, MITOCHONDRIAL-RELATED"/>
    <property type="match status" value="1"/>
</dbReference>
<keyword evidence="9 14" id="KW-0346">Stress response</keyword>
<comment type="function">
    <text evidence="11 14">Participates actively in the response to hyperosmotic and heat shock by preventing the aggregation of stress-denatured proteins and by disaggregating proteins, also in an autonomous, DnaK-independent fashion. Unfolded proteins bind initially to DnaJ; upon interaction with the DnaJ-bound protein, DnaK hydrolyzes its bound ATP, resulting in the formation of a stable complex. GrpE releases ADP from DnaK; ATP binding to DnaK triggers the release of the substrate protein, thus completing the reaction cycle. Several rounds of ATP-dependent interactions between DnaJ, DnaK and GrpE are required for fully efficient folding. Also involved, together with DnaK and GrpE, in the DNA replication of plasmids through activation of initiation proteins.</text>
</comment>
<feature type="binding site" evidence="14">
    <location>
        <position position="163"/>
    </location>
    <ligand>
        <name>Zn(2+)</name>
        <dbReference type="ChEBI" id="CHEBI:29105"/>
        <label>1</label>
    </ligand>
</feature>
<protein>
    <recommendedName>
        <fullName evidence="13 14">Chaperone protein DnaJ</fullName>
    </recommendedName>
</protein>
<evidence type="ECO:0000259" key="17">
    <source>
        <dbReference type="PROSITE" id="PS51188"/>
    </source>
</evidence>
<evidence type="ECO:0000313" key="19">
    <source>
        <dbReference type="Proteomes" id="UP000236000"/>
    </source>
</evidence>
<feature type="binding site" evidence="14">
    <location>
        <position position="214"/>
    </location>
    <ligand>
        <name>Zn(2+)</name>
        <dbReference type="ChEBI" id="CHEBI:29105"/>
        <label>1</label>
    </ligand>
</feature>
<keyword evidence="4 14" id="KW-0235">DNA replication</keyword>
<dbReference type="InterPro" id="IPR001623">
    <property type="entry name" value="DnaJ_domain"/>
</dbReference>
<dbReference type="NCBIfam" id="TIGR02349">
    <property type="entry name" value="DnaJ_bact"/>
    <property type="match status" value="1"/>
</dbReference>
<dbReference type="SUPFAM" id="SSF49493">
    <property type="entry name" value="HSP40/DnaJ peptide-binding domain"/>
    <property type="match status" value="2"/>
</dbReference>
<keyword evidence="5 14" id="KW-0479">Metal-binding</keyword>
<dbReference type="EMBL" id="PJKA01000012">
    <property type="protein sequence ID" value="PNC17798.1"/>
    <property type="molecule type" value="Genomic_DNA"/>
</dbReference>
<dbReference type="Pfam" id="PF00226">
    <property type="entry name" value="DnaJ"/>
    <property type="match status" value="1"/>
</dbReference>
<evidence type="ECO:0000259" key="16">
    <source>
        <dbReference type="PROSITE" id="PS50076"/>
    </source>
</evidence>
<dbReference type="PANTHER" id="PTHR43096:SF52">
    <property type="entry name" value="DNAJ HOMOLOG 1, MITOCHONDRIAL-RELATED"/>
    <property type="match status" value="1"/>
</dbReference>
<accession>A0A2N8HD72</accession>
<dbReference type="InterPro" id="IPR008971">
    <property type="entry name" value="HSP40/DnaJ_pept-bd"/>
</dbReference>
<evidence type="ECO:0000256" key="15">
    <source>
        <dbReference type="PROSITE-ProRule" id="PRU00546"/>
    </source>
</evidence>
<feature type="binding site" evidence="14">
    <location>
        <position position="160"/>
    </location>
    <ligand>
        <name>Zn(2+)</name>
        <dbReference type="ChEBI" id="CHEBI:29105"/>
        <label>1</label>
    </ligand>
</feature>
<dbReference type="Proteomes" id="UP000236000">
    <property type="component" value="Unassembled WGS sequence"/>
</dbReference>
<gene>
    <name evidence="14 18" type="primary">dnaJ</name>
    <name evidence="18" type="ORF">CXU22_08645</name>
</gene>